<proteinExistence type="predicted"/>
<feature type="transmembrane region" description="Helical" evidence="8">
    <location>
        <begin position="54"/>
        <end position="77"/>
    </location>
</feature>
<evidence type="ECO:0000256" key="2">
    <source>
        <dbReference type="ARBA" id="ARBA00022448"/>
    </source>
</evidence>
<dbReference type="PIRSF" id="PIRSF006603">
    <property type="entry name" value="DinF"/>
    <property type="match status" value="1"/>
</dbReference>
<evidence type="ECO:0000256" key="4">
    <source>
        <dbReference type="ARBA" id="ARBA00022692"/>
    </source>
</evidence>
<dbReference type="GO" id="GO:0015297">
    <property type="term" value="F:antiporter activity"/>
    <property type="evidence" value="ECO:0007669"/>
    <property type="project" value="InterPro"/>
</dbReference>
<comment type="subcellular location">
    <subcellularLocation>
        <location evidence="1">Cell inner membrane</location>
        <topology evidence="1">Multi-pass membrane protein</topology>
    </subcellularLocation>
</comment>
<dbReference type="AlphaFoldDB" id="A0A1U9KQX5"/>
<keyword evidence="3" id="KW-1003">Cell membrane</keyword>
<dbReference type="NCBIfam" id="TIGR00797">
    <property type="entry name" value="matE"/>
    <property type="match status" value="1"/>
</dbReference>
<feature type="transmembrane region" description="Helical" evidence="8">
    <location>
        <begin position="217"/>
        <end position="237"/>
    </location>
</feature>
<keyword evidence="5 8" id="KW-1133">Transmembrane helix</keyword>
<evidence type="ECO:0000256" key="7">
    <source>
        <dbReference type="SAM" id="MobiDB-lite"/>
    </source>
</evidence>
<dbReference type="InterPro" id="IPR048279">
    <property type="entry name" value="MdtK-like"/>
</dbReference>
<keyword evidence="2" id="KW-0813">Transport</keyword>
<sequence length="501" mass="52325">MAARSARQRGLLSTAPRHRSRAMTDMTNETMVDLVEITPIREIRVQDRKTRARAAILNGPITTTLMRLALPTIAVLLAQTAVSVAETYYVGYLGTNALAGVSLVFPVYMLMVTMSNGGLGSGVASAVARAIGAGRQRDADALVLHAIVLAAIMGAIFTFGLIWAAPALYGTLGGKQASLHAALGYSNTIFGGAIIVWIVNLIACALRGSGNVKVPALVTLTGALIMIPASPALIFGFGPIPRLGVAGAGAAFIIYYAGALVFLLRYMASGRSGLKLGMSRLEWRLFADILKVGIPTALNTIQTNLTVILVTSAVGRFGIDAIAGYGIASRLDYVMIPILFGLSSAVLTMVGIAMGAGHVERARRIAWIGTYVGAGFAEIVGVGVALAPSLWAGLFTDELSVIDPASTYLQIVAPTYGFMAAGFVFAFSAQGAGHALWPFLAYTARTLLAAGASLVAVNVFHAGMPTLSLIVALSYIIFAPISGIAMISHRVWHGATRKIST</sequence>
<dbReference type="PANTHER" id="PTHR43549:SF3">
    <property type="entry name" value="MULTIDRUG RESISTANCE PROTEIN YPNP-RELATED"/>
    <property type="match status" value="1"/>
</dbReference>
<dbReference type="STRING" id="320497.A0U93_09570"/>
<feature type="transmembrane region" description="Helical" evidence="8">
    <location>
        <begin position="185"/>
        <end position="205"/>
    </location>
</feature>
<evidence type="ECO:0000313" key="9">
    <source>
        <dbReference type="EMBL" id="AQS88147.1"/>
    </source>
</evidence>
<evidence type="ECO:0000256" key="8">
    <source>
        <dbReference type="SAM" id="Phobius"/>
    </source>
</evidence>
<evidence type="ECO:0000256" key="5">
    <source>
        <dbReference type="ARBA" id="ARBA00022989"/>
    </source>
</evidence>
<dbReference type="PANTHER" id="PTHR43549">
    <property type="entry name" value="MULTIDRUG RESISTANCE PROTEIN YPNP-RELATED"/>
    <property type="match status" value="1"/>
</dbReference>
<feature type="transmembrane region" description="Helical" evidence="8">
    <location>
        <begin position="89"/>
        <end position="111"/>
    </location>
</feature>
<dbReference type="EMBL" id="CP014691">
    <property type="protein sequence ID" value="AQS88147.1"/>
    <property type="molecule type" value="Genomic_DNA"/>
</dbReference>
<evidence type="ECO:0000313" key="10">
    <source>
        <dbReference type="Proteomes" id="UP000188604"/>
    </source>
</evidence>
<evidence type="ECO:0000256" key="3">
    <source>
        <dbReference type="ARBA" id="ARBA00022475"/>
    </source>
</evidence>
<dbReference type="InterPro" id="IPR002528">
    <property type="entry name" value="MATE_fam"/>
</dbReference>
<dbReference type="Pfam" id="PF01554">
    <property type="entry name" value="MatE"/>
    <property type="match status" value="2"/>
</dbReference>
<dbReference type="Proteomes" id="UP000188604">
    <property type="component" value="Chromosome"/>
</dbReference>
<evidence type="ECO:0000256" key="1">
    <source>
        <dbReference type="ARBA" id="ARBA00004429"/>
    </source>
</evidence>
<dbReference type="GO" id="GO:0042910">
    <property type="term" value="F:xenobiotic transmembrane transporter activity"/>
    <property type="evidence" value="ECO:0007669"/>
    <property type="project" value="InterPro"/>
</dbReference>
<feature type="transmembrane region" description="Helical" evidence="8">
    <location>
        <begin position="439"/>
        <end position="461"/>
    </location>
</feature>
<feature type="transmembrane region" description="Helical" evidence="8">
    <location>
        <begin position="142"/>
        <end position="165"/>
    </location>
</feature>
<organism evidence="9 10">
    <name type="scientific">Neoasaia chiangmaiensis</name>
    <dbReference type="NCBI Taxonomy" id="320497"/>
    <lineage>
        <taxon>Bacteria</taxon>
        <taxon>Pseudomonadati</taxon>
        <taxon>Pseudomonadota</taxon>
        <taxon>Alphaproteobacteria</taxon>
        <taxon>Acetobacterales</taxon>
        <taxon>Acetobacteraceae</taxon>
        <taxon>Neoasaia</taxon>
    </lineage>
</organism>
<keyword evidence="6 8" id="KW-0472">Membrane</keyword>
<feature type="transmembrane region" description="Helical" evidence="8">
    <location>
        <begin position="407"/>
        <end position="427"/>
    </location>
</feature>
<dbReference type="CDD" id="cd13148">
    <property type="entry name" value="MATE_like_3"/>
    <property type="match status" value="1"/>
</dbReference>
<feature type="transmembrane region" description="Helical" evidence="8">
    <location>
        <begin position="334"/>
        <end position="353"/>
    </location>
</feature>
<feature type="transmembrane region" description="Helical" evidence="8">
    <location>
        <begin position="243"/>
        <end position="268"/>
    </location>
</feature>
<evidence type="ECO:0000256" key="6">
    <source>
        <dbReference type="ARBA" id="ARBA00023136"/>
    </source>
</evidence>
<dbReference type="GO" id="GO:0005886">
    <property type="term" value="C:plasma membrane"/>
    <property type="evidence" value="ECO:0007669"/>
    <property type="project" value="UniProtKB-SubCell"/>
</dbReference>
<feature type="region of interest" description="Disordered" evidence="7">
    <location>
        <begin position="1"/>
        <end position="25"/>
    </location>
</feature>
<dbReference type="InterPro" id="IPR052031">
    <property type="entry name" value="Membrane_Transporter-Flippase"/>
</dbReference>
<name>A0A1U9KQX5_9PROT</name>
<gene>
    <name evidence="9" type="ORF">A0U93_09570</name>
</gene>
<dbReference type="KEGG" id="nch:A0U93_09570"/>
<feature type="transmembrane region" description="Helical" evidence="8">
    <location>
        <begin position="365"/>
        <end position="387"/>
    </location>
</feature>
<feature type="transmembrane region" description="Helical" evidence="8">
    <location>
        <begin position="467"/>
        <end position="488"/>
    </location>
</feature>
<accession>A0A1U9KQX5</accession>
<keyword evidence="4 8" id="KW-0812">Transmembrane</keyword>
<protein>
    <submittedName>
        <fullName evidence="9">MATE family efflux transporter</fullName>
    </submittedName>
</protein>
<reference evidence="9 10" key="1">
    <citation type="submission" date="2016-03" db="EMBL/GenBank/DDBJ databases">
        <title>Acetic acid bacteria sequencing.</title>
        <authorList>
            <person name="Brandt J."/>
            <person name="Jakob F."/>
            <person name="Vogel R.F."/>
        </authorList>
    </citation>
    <scope>NUCLEOTIDE SEQUENCE [LARGE SCALE GENOMIC DNA]</scope>
    <source>
        <strain evidence="9 10">NBRC 101099</strain>
    </source>
</reference>
<keyword evidence="10" id="KW-1185">Reference proteome</keyword>